<evidence type="ECO:0000313" key="4">
    <source>
        <dbReference type="Proteomes" id="UP001500221"/>
    </source>
</evidence>
<comment type="caution">
    <text evidence="3">The sequence shown here is derived from an EMBL/GenBank/DDBJ whole genome shotgun (WGS) entry which is preliminary data.</text>
</comment>
<sequence length="388" mass="39599">MSAATTPSPTAVVRERERLARVALNRLGEPGDLRLTSLTRELGAERLHEMLLGEGETNGLQTDVAARLAALDPARELEQAARLGLRFVVPGDAEWPVQLESLATAAPLHERGGVPVGLWVRGPLRLDELARSVAVVGSRAATTYGDGVAAEIAAAVGRSGRPVVSGGAFGIDVAAHRGAVTAGAPTVAVLACGADRVYPAAHRELIEHLARTGAVVSEAAPGCAPLRIRFLARNRIIAALAAGTVVVEAARRSGALNTAGWATRLHRPLMGVPGPVTSAGSAGVHEQIRAGAAALVTCGADVLELVGGAGEALVERPPVPGTARDALSHRLRQVLDAVPAASAAGADSIARVAGLGVLEVGSSLLRLQAAGMVLDTPAGWRLTELARA</sequence>
<dbReference type="SUPFAM" id="SSF102405">
    <property type="entry name" value="MCP/YpsA-like"/>
    <property type="match status" value="1"/>
</dbReference>
<dbReference type="PANTHER" id="PTHR43022:SF1">
    <property type="entry name" value="PROTEIN SMF"/>
    <property type="match status" value="1"/>
</dbReference>
<dbReference type="RefSeq" id="WP_345461134.1">
    <property type="nucleotide sequence ID" value="NZ_BAABKG010000004.1"/>
</dbReference>
<evidence type="ECO:0000313" key="3">
    <source>
        <dbReference type="EMBL" id="GAA5152726.1"/>
    </source>
</evidence>
<protein>
    <submittedName>
        <fullName evidence="3">DNA-processing protein DprA</fullName>
    </submittedName>
</protein>
<reference evidence="4" key="1">
    <citation type="journal article" date="2019" name="Int. J. Syst. Evol. Microbiol.">
        <title>The Global Catalogue of Microorganisms (GCM) 10K type strain sequencing project: providing services to taxonomists for standard genome sequencing and annotation.</title>
        <authorList>
            <consortium name="The Broad Institute Genomics Platform"/>
            <consortium name="The Broad Institute Genome Sequencing Center for Infectious Disease"/>
            <person name="Wu L."/>
            <person name="Ma J."/>
        </authorList>
    </citation>
    <scope>NUCLEOTIDE SEQUENCE [LARGE SCALE GENOMIC DNA]</scope>
    <source>
        <strain evidence="4">JCM 18459</strain>
    </source>
</reference>
<dbReference type="PANTHER" id="PTHR43022">
    <property type="entry name" value="PROTEIN SMF"/>
    <property type="match status" value="1"/>
</dbReference>
<dbReference type="NCBIfam" id="TIGR00732">
    <property type="entry name" value="dprA"/>
    <property type="match status" value="1"/>
</dbReference>
<accession>A0ABP9PV87</accession>
<gene>
    <name evidence="3" type="primary">dprA</name>
    <name evidence="3" type="ORF">GCM10023340_33510</name>
</gene>
<dbReference type="EMBL" id="BAABKG010000004">
    <property type="protein sequence ID" value="GAA5152726.1"/>
    <property type="molecule type" value="Genomic_DNA"/>
</dbReference>
<dbReference type="Proteomes" id="UP001500221">
    <property type="component" value="Unassembled WGS sequence"/>
</dbReference>
<dbReference type="InterPro" id="IPR057666">
    <property type="entry name" value="DrpA_SLOG"/>
</dbReference>
<evidence type="ECO:0000259" key="2">
    <source>
        <dbReference type="Pfam" id="PF02481"/>
    </source>
</evidence>
<name>A0ABP9PV87_9ACTN</name>
<dbReference type="Gene3D" id="3.40.50.450">
    <property type="match status" value="1"/>
</dbReference>
<proteinExistence type="inferred from homology"/>
<evidence type="ECO:0000256" key="1">
    <source>
        <dbReference type="ARBA" id="ARBA00006525"/>
    </source>
</evidence>
<feature type="domain" description="Smf/DprA SLOG" evidence="2">
    <location>
        <begin position="87"/>
        <end position="305"/>
    </location>
</feature>
<dbReference type="InterPro" id="IPR003488">
    <property type="entry name" value="DprA"/>
</dbReference>
<organism evidence="3 4">
    <name type="scientific">Nocardioides marinquilinus</name>
    <dbReference type="NCBI Taxonomy" id="1210400"/>
    <lineage>
        <taxon>Bacteria</taxon>
        <taxon>Bacillati</taxon>
        <taxon>Actinomycetota</taxon>
        <taxon>Actinomycetes</taxon>
        <taxon>Propionibacteriales</taxon>
        <taxon>Nocardioidaceae</taxon>
        <taxon>Nocardioides</taxon>
    </lineage>
</organism>
<keyword evidence="4" id="KW-1185">Reference proteome</keyword>
<comment type="similarity">
    <text evidence="1">Belongs to the DprA/Smf family.</text>
</comment>
<dbReference type="Pfam" id="PF02481">
    <property type="entry name" value="DNA_processg_A"/>
    <property type="match status" value="1"/>
</dbReference>